<keyword evidence="1" id="KW-0472">Membrane</keyword>
<name>A0A4S2MHB8_OPIFE</name>
<feature type="transmembrane region" description="Helical" evidence="1">
    <location>
        <begin position="21"/>
        <end position="41"/>
    </location>
</feature>
<sequence length="114" mass="12715">MVLSLRMDSTLNGFFKLKMKFDLTAIWVSICLLVSGAFLSFKISDVLSADPTVSKCYIGFFPVLSHSTNVHAEYSMSFGASPLAKTFRFYSTSDHNSPSLTPLFFHCVHLLFTS</sequence>
<evidence type="ECO:0000313" key="3">
    <source>
        <dbReference type="Proteomes" id="UP000308267"/>
    </source>
</evidence>
<dbReference type="AlphaFoldDB" id="A0A4S2MHB8"/>
<keyword evidence="1" id="KW-0812">Transmembrane</keyword>
<protein>
    <submittedName>
        <fullName evidence="2">Uncharacterized protein</fullName>
    </submittedName>
</protein>
<evidence type="ECO:0000256" key="1">
    <source>
        <dbReference type="SAM" id="Phobius"/>
    </source>
</evidence>
<dbReference type="Proteomes" id="UP000308267">
    <property type="component" value="Unassembled WGS sequence"/>
</dbReference>
<organism evidence="2 3">
    <name type="scientific">Opisthorchis felineus</name>
    <dbReference type="NCBI Taxonomy" id="147828"/>
    <lineage>
        <taxon>Eukaryota</taxon>
        <taxon>Metazoa</taxon>
        <taxon>Spiralia</taxon>
        <taxon>Lophotrochozoa</taxon>
        <taxon>Platyhelminthes</taxon>
        <taxon>Trematoda</taxon>
        <taxon>Digenea</taxon>
        <taxon>Opisthorchiida</taxon>
        <taxon>Opisthorchiata</taxon>
        <taxon>Opisthorchiidae</taxon>
        <taxon>Opisthorchis</taxon>
    </lineage>
</organism>
<reference evidence="2 3" key="1">
    <citation type="journal article" date="2019" name="BMC Genomics">
        <title>New insights from Opisthorchis felineus genome: update on genomics of the epidemiologically important liver flukes.</title>
        <authorList>
            <person name="Ershov N.I."/>
            <person name="Mordvinov V.A."/>
            <person name="Prokhortchouk E.B."/>
            <person name="Pakharukova M.Y."/>
            <person name="Gunbin K.V."/>
            <person name="Ustyantsev K."/>
            <person name="Genaev M.A."/>
            <person name="Blinov A.G."/>
            <person name="Mazur A."/>
            <person name="Boulygina E."/>
            <person name="Tsygankova S."/>
            <person name="Khrameeva E."/>
            <person name="Chekanov N."/>
            <person name="Fan G."/>
            <person name="Xiao A."/>
            <person name="Zhang H."/>
            <person name="Xu X."/>
            <person name="Yang H."/>
            <person name="Solovyev V."/>
            <person name="Lee S.M."/>
            <person name="Liu X."/>
            <person name="Afonnikov D.A."/>
            <person name="Skryabin K.G."/>
        </authorList>
    </citation>
    <scope>NUCLEOTIDE SEQUENCE [LARGE SCALE GENOMIC DNA]</scope>
    <source>
        <strain evidence="2">AK-0245</strain>
        <tissue evidence="2">Whole organism</tissue>
    </source>
</reference>
<proteinExistence type="predicted"/>
<dbReference type="EMBL" id="SJOL01002502">
    <property type="protein sequence ID" value="TGZ73637.1"/>
    <property type="molecule type" value="Genomic_DNA"/>
</dbReference>
<evidence type="ECO:0000313" key="2">
    <source>
        <dbReference type="EMBL" id="TGZ73637.1"/>
    </source>
</evidence>
<keyword evidence="1" id="KW-1133">Transmembrane helix</keyword>
<keyword evidence="3" id="KW-1185">Reference proteome</keyword>
<comment type="caution">
    <text evidence="2">The sequence shown here is derived from an EMBL/GenBank/DDBJ whole genome shotgun (WGS) entry which is preliminary data.</text>
</comment>
<accession>A0A4S2MHB8</accession>
<gene>
    <name evidence="2" type="ORF">CRM22_001375</name>
</gene>